<dbReference type="CDD" id="cd09637">
    <property type="entry name" value="Cas4_I-A_I-B_I-C_I-D_II-B"/>
    <property type="match status" value="1"/>
</dbReference>
<keyword evidence="16" id="KW-1185">Reference proteome</keyword>
<dbReference type="EC" id="3.1.12.1" evidence="3 13"/>
<dbReference type="Proteomes" id="UP001207930">
    <property type="component" value="Unassembled WGS sequence"/>
</dbReference>
<accession>A0ABT3FVF8</accession>
<comment type="function">
    <text evidence="13">CRISPR (clustered regularly interspaced short palindromic repeat) is an adaptive immune system that provides protection against mobile genetic elements (viruses, transposable elements and conjugative plasmids). CRISPR clusters contain sequences complementary to antecedent mobile elements and target invading nucleic acids. CRISPR clusters are transcribed and processed into CRISPR RNA (crRNA).</text>
</comment>
<dbReference type="NCBIfam" id="TIGR00372">
    <property type="entry name" value="cas4"/>
    <property type="match status" value="1"/>
</dbReference>
<sequence length="219" mass="24628">MFDEDHLVAISALQHWLYCPRQCALIHVERAWEENKFTAQGRVMHERAHEGPNESRPGIRITRGLPVRSLGLGLSGQCDVVEFHTDGRVVPVEYKRGKPKAHRADEVQLCAQALCLEEMLGGAIEGGCLYYGERRRRTPVNFDHELRDLVTVTASSVRECLTTGTTPPAEYEPRRCDACSLIELCQPRSLRFRRGAAAWFQQRLRAAMATDVNADPGDS</sequence>
<comment type="caution">
    <text evidence="15">The sequence shown here is derived from an EMBL/GenBank/DDBJ whole genome shotgun (WGS) entry which is preliminary data.</text>
</comment>
<keyword evidence="5 13" id="KW-0540">Nuclease</keyword>
<evidence type="ECO:0000256" key="9">
    <source>
        <dbReference type="ARBA" id="ARBA00023004"/>
    </source>
</evidence>
<gene>
    <name evidence="15" type="primary">cas4</name>
    <name evidence="15" type="ORF">OKA04_22690</name>
</gene>
<evidence type="ECO:0000313" key="15">
    <source>
        <dbReference type="EMBL" id="MCW1887562.1"/>
    </source>
</evidence>
<comment type="similarity">
    <text evidence="2 13">Belongs to the CRISPR-associated exonuclease Cas4 family.</text>
</comment>
<evidence type="ECO:0000256" key="1">
    <source>
        <dbReference type="ARBA" id="ARBA00001966"/>
    </source>
</evidence>
<dbReference type="Gene3D" id="3.90.320.10">
    <property type="match status" value="1"/>
</dbReference>
<evidence type="ECO:0000256" key="3">
    <source>
        <dbReference type="ARBA" id="ARBA00012768"/>
    </source>
</evidence>
<proteinExistence type="inferred from homology"/>
<feature type="domain" description="DUF83" evidence="14">
    <location>
        <begin position="11"/>
        <end position="186"/>
    </location>
</feature>
<dbReference type="InterPro" id="IPR051827">
    <property type="entry name" value="Cas4_exonuclease"/>
</dbReference>
<evidence type="ECO:0000256" key="10">
    <source>
        <dbReference type="ARBA" id="ARBA00023014"/>
    </source>
</evidence>
<evidence type="ECO:0000256" key="11">
    <source>
        <dbReference type="ARBA" id="ARBA00023118"/>
    </source>
</evidence>
<evidence type="ECO:0000256" key="8">
    <source>
        <dbReference type="ARBA" id="ARBA00022839"/>
    </source>
</evidence>
<evidence type="ECO:0000259" key="14">
    <source>
        <dbReference type="Pfam" id="PF01930"/>
    </source>
</evidence>
<dbReference type="EMBL" id="JAPDDS010000019">
    <property type="protein sequence ID" value="MCW1887562.1"/>
    <property type="molecule type" value="Genomic_DNA"/>
</dbReference>
<dbReference type="PANTHER" id="PTHR36531">
    <property type="entry name" value="CRISPR-ASSOCIATED EXONUCLEASE CAS4"/>
    <property type="match status" value="1"/>
</dbReference>
<evidence type="ECO:0000256" key="13">
    <source>
        <dbReference type="RuleBase" id="RU365022"/>
    </source>
</evidence>
<evidence type="ECO:0000256" key="4">
    <source>
        <dbReference type="ARBA" id="ARBA00020049"/>
    </source>
</evidence>
<dbReference type="InterPro" id="IPR011604">
    <property type="entry name" value="PDDEXK-like_dom_sf"/>
</dbReference>
<keyword evidence="7 13" id="KW-0378">Hydrolase</keyword>
<keyword evidence="6 13" id="KW-0479">Metal-binding</keyword>
<keyword evidence="9 13" id="KW-0408">Iron</keyword>
<name>A0ABT3FVF8_9BACT</name>
<dbReference type="RefSeq" id="WP_264503517.1">
    <property type="nucleotide sequence ID" value="NZ_JAPDDS010000019.1"/>
</dbReference>
<keyword evidence="11 13" id="KW-0051">Antiviral defense</keyword>
<evidence type="ECO:0000256" key="2">
    <source>
        <dbReference type="ARBA" id="ARBA00009189"/>
    </source>
</evidence>
<evidence type="ECO:0000256" key="7">
    <source>
        <dbReference type="ARBA" id="ARBA00022801"/>
    </source>
</evidence>
<reference evidence="15 16" key="1">
    <citation type="submission" date="2022-10" db="EMBL/GenBank/DDBJ databases">
        <title>Luteolibacter flavescens strain MCCC 1K03193, whole genome shotgun sequencing project.</title>
        <authorList>
            <person name="Zhao G."/>
            <person name="Shen L."/>
        </authorList>
    </citation>
    <scope>NUCLEOTIDE SEQUENCE [LARGE SCALE GENOMIC DNA]</scope>
    <source>
        <strain evidence="15 16">MCCC 1K03193</strain>
    </source>
</reference>
<evidence type="ECO:0000313" key="16">
    <source>
        <dbReference type="Proteomes" id="UP001207930"/>
    </source>
</evidence>
<keyword evidence="10 13" id="KW-0411">Iron-sulfur</keyword>
<dbReference type="Pfam" id="PF01930">
    <property type="entry name" value="Cas_Cas4"/>
    <property type="match status" value="1"/>
</dbReference>
<organism evidence="15 16">
    <name type="scientific">Luteolibacter flavescens</name>
    <dbReference type="NCBI Taxonomy" id="1859460"/>
    <lineage>
        <taxon>Bacteria</taxon>
        <taxon>Pseudomonadati</taxon>
        <taxon>Verrucomicrobiota</taxon>
        <taxon>Verrucomicrobiia</taxon>
        <taxon>Verrucomicrobiales</taxon>
        <taxon>Verrucomicrobiaceae</taxon>
        <taxon>Luteolibacter</taxon>
    </lineage>
</organism>
<protein>
    <recommendedName>
        <fullName evidence="4 13">CRISPR-associated exonuclease Cas4</fullName>
        <ecNumber evidence="3 13">3.1.12.1</ecNumber>
    </recommendedName>
</protein>
<comment type="cofactor">
    <cofactor evidence="13">
        <name>iron-sulfur cluster</name>
        <dbReference type="ChEBI" id="CHEBI:30408"/>
    </cofactor>
</comment>
<keyword evidence="8 13" id="KW-0269">Exonuclease</keyword>
<evidence type="ECO:0000256" key="6">
    <source>
        <dbReference type="ARBA" id="ARBA00022723"/>
    </source>
</evidence>
<dbReference type="InterPro" id="IPR013343">
    <property type="entry name" value="CRISPR-assoc_prot_Cas4"/>
</dbReference>
<dbReference type="PANTHER" id="PTHR36531:SF6">
    <property type="entry name" value="DNA REPLICATION ATP-DEPENDENT HELICASE_NUCLEASE DNA2"/>
    <property type="match status" value="1"/>
</dbReference>
<comment type="cofactor">
    <cofactor evidence="13">
        <name>Mg(2+)</name>
        <dbReference type="ChEBI" id="CHEBI:18420"/>
    </cofactor>
    <cofactor evidence="13">
        <name>Mn(2+)</name>
        <dbReference type="ChEBI" id="CHEBI:29035"/>
    </cofactor>
    <text evidence="13">Mg(2+) or Mn(2+) required for ssDNA cleavage activity.</text>
</comment>
<keyword evidence="12 13" id="KW-0464">Manganese</keyword>
<comment type="cofactor">
    <cofactor evidence="1">
        <name>[4Fe-4S] cluster</name>
        <dbReference type="ChEBI" id="CHEBI:49883"/>
    </cofactor>
</comment>
<evidence type="ECO:0000256" key="5">
    <source>
        <dbReference type="ARBA" id="ARBA00022722"/>
    </source>
</evidence>
<dbReference type="InterPro" id="IPR022765">
    <property type="entry name" value="Dna2/Cas4_DUF83"/>
</dbReference>
<evidence type="ECO:0000256" key="12">
    <source>
        <dbReference type="ARBA" id="ARBA00023211"/>
    </source>
</evidence>